<evidence type="ECO:0000313" key="3">
    <source>
        <dbReference type="Proteomes" id="UP000007517"/>
    </source>
</evidence>
<feature type="region of interest" description="Disordered" evidence="1">
    <location>
        <begin position="105"/>
        <end position="125"/>
    </location>
</feature>
<proteinExistence type="predicted"/>
<name>H6RLC8_BLASD</name>
<gene>
    <name evidence="2" type="ordered locus">BLASA_1525</name>
</gene>
<reference evidence="2 3" key="1">
    <citation type="journal article" date="2012" name="J. Bacteriol.">
        <title>Genome Sequence of Blastococcus saxobsidens DD2, a Stone-Inhabiting Bacterium.</title>
        <authorList>
            <person name="Chouaia B."/>
            <person name="Crotti E."/>
            <person name="Brusetti L."/>
            <person name="Daffonchio D."/>
            <person name="Essoussi I."/>
            <person name="Nouioui I."/>
            <person name="Sbissi I."/>
            <person name="Ghodhbane-Gtari F."/>
            <person name="Gtari M."/>
            <person name="Vacherie B."/>
            <person name="Barbe V."/>
            <person name="Medigue C."/>
            <person name="Gury J."/>
            <person name="Pujic P."/>
            <person name="Normand P."/>
        </authorList>
    </citation>
    <scope>NUCLEOTIDE SEQUENCE [LARGE SCALE GENOMIC DNA]</scope>
    <source>
        <strain evidence="2 3">DD2</strain>
    </source>
</reference>
<dbReference type="AlphaFoldDB" id="H6RLC8"/>
<keyword evidence="3" id="KW-1185">Reference proteome</keyword>
<protein>
    <submittedName>
        <fullName evidence="2">Uncharacterized protein</fullName>
    </submittedName>
</protein>
<dbReference type="STRING" id="1146883.BLASA_1525"/>
<dbReference type="Proteomes" id="UP000007517">
    <property type="component" value="Chromosome"/>
</dbReference>
<dbReference type="EMBL" id="FO117623">
    <property type="protein sequence ID" value="CCG02454.1"/>
    <property type="molecule type" value="Genomic_DNA"/>
</dbReference>
<evidence type="ECO:0000256" key="1">
    <source>
        <dbReference type="SAM" id="MobiDB-lite"/>
    </source>
</evidence>
<organism evidence="2 3">
    <name type="scientific">Blastococcus saxobsidens (strain DD2)</name>
    <dbReference type="NCBI Taxonomy" id="1146883"/>
    <lineage>
        <taxon>Bacteria</taxon>
        <taxon>Bacillati</taxon>
        <taxon>Actinomycetota</taxon>
        <taxon>Actinomycetes</taxon>
        <taxon>Geodermatophilales</taxon>
        <taxon>Geodermatophilaceae</taxon>
        <taxon>Blastococcus</taxon>
    </lineage>
</organism>
<dbReference type="KEGG" id="bsd:BLASA_1525"/>
<sequence>MTQRTKALGAHYLDSGPLLCLGGSATMADLYDQTYLAEARLVGAVAAEISRRAVRRTAPGDPRRQGPADRAARVAAGRYRPLLDAAAPRPTPAPPHLTSIEASLHTRAQRKQPGKILHPDEHRGESESIHAAAADGSGFVSCDDDARLEAAAHGVPVETFVDIARRLAAIQRDVKPKRIVSELQSLARNGIDIGDVVQSVLDLRIAP</sequence>
<dbReference type="HOGENOM" id="CLU_1324330_0_0_11"/>
<accession>H6RLC8</accession>
<evidence type="ECO:0000313" key="2">
    <source>
        <dbReference type="EMBL" id="CCG02454.1"/>
    </source>
</evidence>
<reference evidence="3" key="2">
    <citation type="submission" date="2012-02" db="EMBL/GenBank/DDBJ databases">
        <title>Complete genome sequence of Blastococcus saxobsidens strain DD2.</title>
        <authorList>
            <person name="Genoscope."/>
        </authorList>
    </citation>
    <scope>NUCLEOTIDE SEQUENCE [LARGE SCALE GENOMIC DNA]</scope>
    <source>
        <strain evidence="3">DD2</strain>
    </source>
</reference>